<gene>
    <name evidence="1" type="ORF">EV655_107155</name>
</gene>
<organism evidence="1 2">
    <name type="scientific">Rhodovulum euryhalinum</name>
    <dbReference type="NCBI Taxonomy" id="35805"/>
    <lineage>
        <taxon>Bacteria</taxon>
        <taxon>Pseudomonadati</taxon>
        <taxon>Pseudomonadota</taxon>
        <taxon>Alphaproteobacteria</taxon>
        <taxon>Rhodobacterales</taxon>
        <taxon>Paracoccaceae</taxon>
        <taxon>Rhodovulum</taxon>
    </lineage>
</organism>
<reference evidence="1 2" key="1">
    <citation type="submission" date="2019-03" db="EMBL/GenBank/DDBJ databases">
        <title>Genomic Encyclopedia of Type Strains, Phase IV (KMG-IV): sequencing the most valuable type-strain genomes for metagenomic binning, comparative biology and taxonomic classification.</title>
        <authorList>
            <person name="Goeker M."/>
        </authorList>
    </citation>
    <scope>NUCLEOTIDE SEQUENCE [LARGE SCALE GENOMIC DNA]</scope>
    <source>
        <strain evidence="1 2">DSM 4868</strain>
    </source>
</reference>
<dbReference type="OrthoDB" id="5772137at2"/>
<protein>
    <submittedName>
        <fullName evidence="1">Uncharacterized protein</fullName>
    </submittedName>
</protein>
<name>A0A4V2SAE2_9RHOB</name>
<dbReference type="AlphaFoldDB" id="A0A4V2SAE2"/>
<dbReference type="Proteomes" id="UP000295142">
    <property type="component" value="Unassembled WGS sequence"/>
</dbReference>
<evidence type="ECO:0000313" key="1">
    <source>
        <dbReference type="EMBL" id="TCO71260.1"/>
    </source>
</evidence>
<accession>A0A4V2SAE2</accession>
<dbReference type="EMBL" id="SLWW01000007">
    <property type="protein sequence ID" value="TCO71260.1"/>
    <property type="molecule type" value="Genomic_DNA"/>
</dbReference>
<comment type="caution">
    <text evidence="1">The sequence shown here is derived from an EMBL/GenBank/DDBJ whole genome shotgun (WGS) entry which is preliminary data.</text>
</comment>
<evidence type="ECO:0000313" key="2">
    <source>
        <dbReference type="Proteomes" id="UP000295142"/>
    </source>
</evidence>
<dbReference type="RefSeq" id="WP_132544476.1">
    <property type="nucleotide sequence ID" value="NZ_SLWW01000007.1"/>
</dbReference>
<sequence>MDDSTADHLTPWSALDPARQMGLRATYAADRACLTGTCSLEAKTRHFAAWLAERGIAFSVDDLHAARRLDRGA</sequence>
<proteinExistence type="predicted"/>
<keyword evidence="2" id="KW-1185">Reference proteome</keyword>